<keyword evidence="1" id="KW-0862">Zinc</keyword>
<evidence type="ECO:0000313" key="3">
    <source>
        <dbReference type="EMBL" id="EFH82947.1"/>
    </source>
</evidence>
<feature type="binding site" evidence="1">
    <location>
        <position position="41"/>
    </location>
    <ligand>
        <name>Zn(2+)</name>
        <dbReference type="ChEBI" id="CHEBI:29105"/>
    </ligand>
</feature>
<accession>D6U3F7</accession>
<gene>
    <name evidence="3" type="ORF">Krac_3843</name>
</gene>
<evidence type="ECO:0000313" key="4">
    <source>
        <dbReference type="Proteomes" id="UP000004508"/>
    </source>
</evidence>
<sequence>MWNDTRQENSASAKCSFCGKGRVQINRLTAGPGGIYICNECFDLYREHIANMEGASVTMENISKVCSTCETRVPASHHYCHNCDSQFTQET</sequence>
<dbReference type="Gene3D" id="6.20.220.10">
    <property type="entry name" value="ClpX chaperone, C4-type zinc finger domain"/>
    <property type="match status" value="1"/>
</dbReference>
<dbReference type="SUPFAM" id="SSF57716">
    <property type="entry name" value="Glucocorticoid receptor-like (DNA-binding domain)"/>
    <property type="match status" value="1"/>
</dbReference>
<protein>
    <submittedName>
        <fullName evidence="3">Zinc finger C4 domain protein</fullName>
    </submittedName>
</protein>
<feature type="binding site" evidence="1">
    <location>
        <position position="15"/>
    </location>
    <ligand>
        <name>Zn(2+)</name>
        <dbReference type="ChEBI" id="CHEBI:29105"/>
    </ligand>
</feature>
<dbReference type="GO" id="GO:0006457">
    <property type="term" value="P:protein folding"/>
    <property type="evidence" value="ECO:0007669"/>
    <property type="project" value="UniProtKB-UniRule"/>
</dbReference>
<dbReference type="Proteomes" id="UP000004508">
    <property type="component" value="Unassembled WGS sequence"/>
</dbReference>
<dbReference type="RefSeq" id="WP_007921436.1">
    <property type="nucleotide sequence ID" value="NZ_ADVG01000004.1"/>
</dbReference>
<dbReference type="GO" id="GO:0051082">
    <property type="term" value="F:unfolded protein binding"/>
    <property type="evidence" value="ECO:0007669"/>
    <property type="project" value="UniProtKB-UniRule"/>
</dbReference>
<dbReference type="InterPro" id="IPR038366">
    <property type="entry name" value="Znf_CppX_C4_sf"/>
</dbReference>
<dbReference type="InterPro" id="IPR010603">
    <property type="entry name" value="Znf_CppX_C4"/>
</dbReference>
<dbReference type="GO" id="GO:0008270">
    <property type="term" value="F:zinc ion binding"/>
    <property type="evidence" value="ECO:0007669"/>
    <property type="project" value="UniProtKB-UniRule"/>
</dbReference>
<keyword evidence="4" id="KW-1185">Reference proteome</keyword>
<dbReference type="InterPro" id="IPR059188">
    <property type="entry name" value="Znf_CLPX-like"/>
</dbReference>
<name>D6U3F7_KTERA</name>
<dbReference type="InParanoid" id="D6U3F7"/>
<comment type="similarity">
    <text evidence="1">Belongs to the ClpX chaperone family.</text>
</comment>
<keyword evidence="1" id="KW-0143">Chaperone</keyword>
<evidence type="ECO:0000259" key="2">
    <source>
        <dbReference type="PROSITE" id="PS51902"/>
    </source>
</evidence>
<proteinExistence type="inferred from homology"/>
<dbReference type="eggNOG" id="COG1219">
    <property type="taxonomic scope" value="Bacteria"/>
</dbReference>
<dbReference type="AlphaFoldDB" id="D6U3F7"/>
<dbReference type="EMBL" id="ADVG01000004">
    <property type="protein sequence ID" value="EFH82947.1"/>
    <property type="molecule type" value="Genomic_DNA"/>
</dbReference>
<dbReference type="Pfam" id="PF06689">
    <property type="entry name" value="zf-C4_ClpX"/>
    <property type="match status" value="1"/>
</dbReference>
<evidence type="ECO:0000256" key="1">
    <source>
        <dbReference type="PROSITE-ProRule" id="PRU01250"/>
    </source>
</evidence>
<dbReference type="GO" id="GO:0046983">
    <property type="term" value="F:protein dimerization activity"/>
    <property type="evidence" value="ECO:0007669"/>
    <property type="project" value="UniProtKB-UniRule"/>
</dbReference>
<keyword evidence="1" id="KW-0479">Metal-binding</keyword>
<feature type="binding site" evidence="1">
    <location>
        <position position="38"/>
    </location>
    <ligand>
        <name>Zn(2+)</name>
        <dbReference type="ChEBI" id="CHEBI:29105"/>
    </ligand>
</feature>
<feature type="domain" description="ClpX-type ZB" evidence="2">
    <location>
        <begin position="1"/>
        <end position="57"/>
    </location>
</feature>
<organism evidence="3 4">
    <name type="scientific">Ktedonobacter racemifer DSM 44963</name>
    <dbReference type="NCBI Taxonomy" id="485913"/>
    <lineage>
        <taxon>Bacteria</taxon>
        <taxon>Bacillati</taxon>
        <taxon>Chloroflexota</taxon>
        <taxon>Ktedonobacteria</taxon>
        <taxon>Ktedonobacterales</taxon>
        <taxon>Ktedonobacteraceae</taxon>
        <taxon>Ktedonobacter</taxon>
    </lineage>
</organism>
<dbReference type="SMART" id="SM00994">
    <property type="entry name" value="zf-C4_ClpX"/>
    <property type="match status" value="1"/>
</dbReference>
<dbReference type="PROSITE" id="PS51902">
    <property type="entry name" value="CLPX_ZB"/>
    <property type="match status" value="1"/>
</dbReference>
<dbReference type="OrthoDB" id="2080806at2"/>
<reference evidence="3 4" key="1">
    <citation type="journal article" date="2011" name="Stand. Genomic Sci.">
        <title>Non-contiguous finished genome sequence and contextual data of the filamentous soil bacterium Ktedonobacter racemifer type strain (SOSP1-21).</title>
        <authorList>
            <person name="Chang Y.J."/>
            <person name="Land M."/>
            <person name="Hauser L."/>
            <person name="Chertkov O."/>
            <person name="Del Rio T.G."/>
            <person name="Nolan M."/>
            <person name="Copeland A."/>
            <person name="Tice H."/>
            <person name="Cheng J.F."/>
            <person name="Lucas S."/>
            <person name="Han C."/>
            <person name="Goodwin L."/>
            <person name="Pitluck S."/>
            <person name="Ivanova N."/>
            <person name="Ovchinikova G."/>
            <person name="Pati A."/>
            <person name="Chen A."/>
            <person name="Palaniappan K."/>
            <person name="Mavromatis K."/>
            <person name="Liolios K."/>
            <person name="Brettin T."/>
            <person name="Fiebig A."/>
            <person name="Rohde M."/>
            <person name="Abt B."/>
            <person name="Goker M."/>
            <person name="Detter J.C."/>
            <person name="Woyke T."/>
            <person name="Bristow J."/>
            <person name="Eisen J.A."/>
            <person name="Markowitz V."/>
            <person name="Hugenholtz P."/>
            <person name="Kyrpides N.C."/>
            <person name="Klenk H.P."/>
            <person name="Lapidus A."/>
        </authorList>
    </citation>
    <scope>NUCLEOTIDE SEQUENCE [LARGE SCALE GENOMIC DNA]</scope>
    <source>
        <strain evidence="4">DSM 44963</strain>
    </source>
</reference>
<dbReference type="STRING" id="485913.Krac_3843"/>
<feature type="binding site" evidence="1">
    <location>
        <position position="18"/>
    </location>
    <ligand>
        <name>Zn(2+)</name>
        <dbReference type="ChEBI" id="CHEBI:29105"/>
    </ligand>
</feature>
<comment type="caution">
    <text evidence="3">The sequence shown here is derived from an EMBL/GenBank/DDBJ whole genome shotgun (WGS) entry which is preliminary data.</text>
</comment>